<dbReference type="PROSITE" id="PS51257">
    <property type="entry name" value="PROKAR_LIPOPROTEIN"/>
    <property type="match status" value="1"/>
</dbReference>
<dbReference type="Gene3D" id="2.60.40.1120">
    <property type="entry name" value="Carboxypeptidase-like, regulatory domain"/>
    <property type="match status" value="1"/>
</dbReference>
<dbReference type="STRING" id="1433126.BN938_0836"/>
<accession>A0A060R752</accession>
<dbReference type="KEGG" id="rbc:BN938_0836"/>
<dbReference type="Pfam" id="PF01841">
    <property type="entry name" value="Transglut_core"/>
    <property type="match status" value="1"/>
</dbReference>
<gene>
    <name evidence="2" type="ORF">BN938_0836</name>
</gene>
<dbReference type="InterPro" id="IPR038765">
    <property type="entry name" value="Papain-like_cys_pep_sf"/>
</dbReference>
<dbReference type="AlphaFoldDB" id="A0A060R752"/>
<dbReference type="Proteomes" id="UP000027616">
    <property type="component" value="Chromosome I"/>
</dbReference>
<keyword evidence="3" id="KW-1185">Reference proteome</keyword>
<reference evidence="2 3" key="1">
    <citation type="journal article" date="2015" name="Genome Announc.">
        <title>Complete Genome Sequence of the Novel Leech Symbiont Mucinivorans hirudinis M3T.</title>
        <authorList>
            <person name="Nelson M.C."/>
            <person name="Bomar L."/>
            <person name="Graf J."/>
        </authorList>
    </citation>
    <scope>NUCLEOTIDE SEQUENCE [LARGE SCALE GENOMIC DNA]</scope>
    <source>
        <strain evidence="3">M3</strain>
    </source>
</reference>
<dbReference type="InterPro" id="IPR002931">
    <property type="entry name" value="Transglutaminase-like"/>
</dbReference>
<dbReference type="PANTHER" id="PTHR35532:SF5">
    <property type="entry name" value="CARBOHYDRATE-BINDING DOMAIN-CONTAINING PROTEIN"/>
    <property type="match status" value="1"/>
</dbReference>
<name>A0A060R752_9BACT</name>
<dbReference type="SUPFAM" id="SSF54001">
    <property type="entry name" value="Cysteine proteinases"/>
    <property type="match status" value="1"/>
</dbReference>
<protein>
    <recommendedName>
        <fullName evidence="1">Transglutaminase-like domain-containing protein</fullName>
    </recommendedName>
</protein>
<evidence type="ECO:0000313" key="2">
    <source>
        <dbReference type="EMBL" id="CDN30937.1"/>
    </source>
</evidence>
<proteinExistence type="predicted"/>
<dbReference type="SMART" id="SM00460">
    <property type="entry name" value="TGc"/>
    <property type="match status" value="1"/>
</dbReference>
<organism evidence="2 3">
    <name type="scientific">Mucinivorans hirudinis</name>
    <dbReference type="NCBI Taxonomy" id="1433126"/>
    <lineage>
        <taxon>Bacteria</taxon>
        <taxon>Pseudomonadati</taxon>
        <taxon>Bacteroidota</taxon>
        <taxon>Bacteroidia</taxon>
        <taxon>Bacteroidales</taxon>
        <taxon>Rikenellaceae</taxon>
        <taxon>Mucinivorans</taxon>
    </lineage>
</organism>
<sequence>MHIFIKKKHSTIMKKTLIFVIASLLASCSGGGLISDKARKAEIEQKLESRKGWIPAIPADISAEEQDALKFLYAYMPVGDAWDFSQELYLTNVRTTLKAKDSLGWNVPEEIFLSYVLPVRVNNENLDTSRVTFYNELKDRVKGLSMRDAILEVNHWCHEKVVYTPSDARTSAPSASVRSAYGRCGEESTFTVAALRAVGIPSRQVYTPRWAHSDDNHAWVEAWADGEWVYIGACEPEPVVNTGWFDAPAARALLMHTKVFGKHYGTEEVISENDCFVEINVTKNYADVASAVVEVVDNQGKAVAGANVDFGIYNYAQFYPAARKKADSVGRTSLSAGLGSMVVWANDGSNYGFSQLNFGQDSLIRVVLNNPVGVTAFDIVPPAGKSVSREITPAQRAENNLRLAVEDSIRNCYTSTFATAESAAALAVQIGAQAADVEQLLSASRGNHDQIAKFLKETPKEQLSVALMLLNVVSAKDLRDTPADVLRDHLTVAYQYCNEPFFEEYILNPRVGYELLTPFRTRFAQVGGCATAQELIATTKSVKLVPELNPGNFHITPLAVHDSRMADKAAYERYVITLLRSKGYAARLEPVTENLQYYDTASAKWVNITTAAVPEKGKVVIEFKGKEEPKLMTHFTLAKLTDGVFNTVNLRSSRSNVDMGGEKVRGSLFNSPLELEQGRYMLVSGTRLASGAVLVNDVIFDVEAGRESKVELIMRQDDAKVKVIGEMNPESLYVRDGNVGSLLATTGRGYFILALVGAKQEPTNHAMRDLTALKDFYEKWGRSIVLVFKDAEQFSKFDAQEFGILPNTVVAGYDNEGQTAAILKDMMKIQNINNLPIFIIADTFGRVVFFSQGYQIGLGEQMKRVIDNL</sequence>
<dbReference type="Gene3D" id="3.10.620.30">
    <property type="match status" value="1"/>
</dbReference>
<dbReference type="eggNOG" id="COG1305">
    <property type="taxonomic scope" value="Bacteria"/>
</dbReference>
<feature type="domain" description="Transglutaminase-like" evidence="1">
    <location>
        <begin position="176"/>
        <end position="235"/>
    </location>
</feature>
<dbReference type="PATRIC" id="fig|1433126.3.peg.836"/>
<dbReference type="EMBL" id="HG934468">
    <property type="protein sequence ID" value="CDN30937.1"/>
    <property type="molecule type" value="Genomic_DNA"/>
</dbReference>
<dbReference type="HOGENOM" id="CLU_325905_0_0_10"/>
<dbReference type="PANTHER" id="PTHR35532">
    <property type="entry name" value="SIMILAR TO POLYHYDROXYALKANOATE DEPOLYMERASE"/>
    <property type="match status" value="1"/>
</dbReference>
<evidence type="ECO:0000259" key="1">
    <source>
        <dbReference type="SMART" id="SM00460"/>
    </source>
</evidence>
<evidence type="ECO:0000313" key="3">
    <source>
        <dbReference type="Proteomes" id="UP000027616"/>
    </source>
</evidence>